<keyword evidence="4" id="KW-1185">Reference proteome</keyword>
<evidence type="ECO:0000313" key="4">
    <source>
        <dbReference type="Proteomes" id="UP000283090"/>
    </source>
</evidence>
<feature type="region of interest" description="Disordered" evidence="1">
    <location>
        <begin position="77"/>
        <end position="106"/>
    </location>
</feature>
<evidence type="ECO:0000313" key="3">
    <source>
        <dbReference type="EMBL" id="RVD80386.1"/>
    </source>
</evidence>
<protein>
    <submittedName>
        <fullName evidence="3">Uncharacterized protein</fullName>
    </submittedName>
</protein>
<sequence>MGRLGQWHGRPYARNAPKSANPVAFQPGSSANHPHLTRWTSLHSINLFLFLSIITNLPIIIKIISTIDIITKSANPGPSPVPVASVPENTSSEGPIRGPILQGIPP</sequence>
<dbReference type="VEuPathDB" id="FungiDB:DFL_008283"/>
<dbReference type="GeneID" id="93590594"/>
<evidence type="ECO:0000256" key="2">
    <source>
        <dbReference type="SAM" id="Phobius"/>
    </source>
</evidence>
<keyword evidence="2" id="KW-0472">Membrane</keyword>
<dbReference type="RefSeq" id="XP_067485930.1">
    <property type="nucleotide sequence ID" value="XM_067637996.1"/>
</dbReference>
<feature type="transmembrane region" description="Helical" evidence="2">
    <location>
        <begin position="45"/>
        <end position="64"/>
    </location>
</feature>
<feature type="region of interest" description="Disordered" evidence="1">
    <location>
        <begin position="1"/>
        <end position="30"/>
    </location>
</feature>
<evidence type="ECO:0000256" key="1">
    <source>
        <dbReference type="SAM" id="MobiDB-lite"/>
    </source>
</evidence>
<keyword evidence="2" id="KW-0812">Transmembrane</keyword>
<feature type="compositionally biased region" description="Low complexity" evidence="1">
    <location>
        <begin position="77"/>
        <end position="87"/>
    </location>
</feature>
<comment type="caution">
    <text evidence="3">The sequence shown here is derived from an EMBL/GenBank/DDBJ whole genome shotgun (WGS) entry which is preliminary data.</text>
</comment>
<dbReference type="EMBL" id="SAEB01000012">
    <property type="protein sequence ID" value="RVD80386.1"/>
    <property type="molecule type" value="Genomic_DNA"/>
</dbReference>
<organism evidence="3 4">
    <name type="scientific">Arthrobotrys flagrans</name>
    <name type="common">Nematode-trapping fungus</name>
    <name type="synonym">Trichothecium flagrans</name>
    <dbReference type="NCBI Taxonomy" id="97331"/>
    <lineage>
        <taxon>Eukaryota</taxon>
        <taxon>Fungi</taxon>
        <taxon>Dikarya</taxon>
        <taxon>Ascomycota</taxon>
        <taxon>Pezizomycotina</taxon>
        <taxon>Orbiliomycetes</taxon>
        <taxon>Orbiliales</taxon>
        <taxon>Orbiliaceae</taxon>
        <taxon>Arthrobotrys</taxon>
    </lineage>
</organism>
<gene>
    <name evidence="3" type="ORF">DFL_008283</name>
</gene>
<proteinExistence type="predicted"/>
<dbReference type="Proteomes" id="UP000283090">
    <property type="component" value="Unassembled WGS sequence"/>
</dbReference>
<accession>A0A436ZNE7</accession>
<name>A0A436ZNE7_ARTFL</name>
<dbReference type="AlphaFoldDB" id="A0A436ZNE7"/>
<keyword evidence="2" id="KW-1133">Transmembrane helix</keyword>
<reference evidence="3 4" key="1">
    <citation type="submission" date="2019-01" db="EMBL/GenBank/DDBJ databases">
        <title>Intercellular communication is required for trap formation in the nematode-trapping fungus Duddingtonia flagrans.</title>
        <authorList>
            <person name="Youssar L."/>
            <person name="Wernet V."/>
            <person name="Hensel N."/>
            <person name="Hildebrandt H.-G."/>
            <person name="Fischer R."/>
        </authorList>
    </citation>
    <scope>NUCLEOTIDE SEQUENCE [LARGE SCALE GENOMIC DNA]</scope>
    <source>
        <strain evidence="3 4">CBS H-5679</strain>
    </source>
</reference>